<proteinExistence type="predicted"/>
<evidence type="ECO:0000256" key="5">
    <source>
        <dbReference type="ARBA" id="ARBA00023242"/>
    </source>
</evidence>
<evidence type="ECO:0000256" key="1">
    <source>
        <dbReference type="ARBA" id="ARBA00004123"/>
    </source>
</evidence>
<dbReference type="GO" id="GO:0005634">
    <property type="term" value="C:nucleus"/>
    <property type="evidence" value="ECO:0007669"/>
    <property type="project" value="UniProtKB-SubCell"/>
</dbReference>
<dbReference type="GeneID" id="113703336"/>
<organism evidence="8 9">
    <name type="scientific">Coffea arabica</name>
    <name type="common">Arabian coffee</name>
    <dbReference type="NCBI Taxonomy" id="13443"/>
    <lineage>
        <taxon>Eukaryota</taxon>
        <taxon>Viridiplantae</taxon>
        <taxon>Streptophyta</taxon>
        <taxon>Embryophyta</taxon>
        <taxon>Tracheophyta</taxon>
        <taxon>Spermatophyta</taxon>
        <taxon>Magnoliopsida</taxon>
        <taxon>eudicotyledons</taxon>
        <taxon>Gunneridae</taxon>
        <taxon>Pentapetalae</taxon>
        <taxon>asterids</taxon>
        <taxon>lamiids</taxon>
        <taxon>Gentianales</taxon>
        <taxon>Rubiaceae</taxon>
        <taxon>Ixoroideae</taxon>
        <taxon>Gardenieae complex</taxon>
        <taxon>Bertiereae - Coffeeae clade</taxon>
        <taxon>Coffeeae</taxon>
        <taxon>Coffea</taxon>
    </lineage>
</organism>
<dbReference type="InterPro" id="IPR044822">
    <property type="entry name" value="Myb_DNA-bind_4"/>
</dbReference>
<feature type="region of interest" description="Disordered" evidence="6">
    <location>
        <begin position="564"/>
        <end position="587"/>
    </location>
</feature>
<evidence type="ECO:0000259" key="7">
    <source>
        <dbReference type="PROSITE" id="PS50090"/>
    </source>
</evidence>
<dbReference type="Proteomes" id="UP001652660">
    <property type="component" value="Chromosome 8e"/>
</dbReference>
<accession>A0A6P6TPQ9</accession>
<dbReference type="AlphaFoldDB" id="A0A6P6TPQ9"/>
<evidence type="ECO:0000313" key="8">
    <source>
        <dbReference type="Proteomes" id="UP001652660"/>
    </source>
</evidence>
<protein>
    <recommendedName>
        <fullName evidence="7">Myb-like domain-containing protein</fullName>
    </recommendedName>
</protein>
<feature type="region of interest" description="Disordered" evidence="6">
    <location>
        <begin position="518"/>
        <end position="546"/>
    </location>
</feature>
<keyword evidence="8" id="KW-1185">Reference proteome</keyword>
<dbReference type="Pfam" id="PF13837">
    <property type="entry name" value="Myb_DNA-bind_4"/>
    <property type="match status" value="1"/>
</dbReference>
<keyword evidence="4" id="KW-0804">Transcription</keyword>
<evidence type="ECO:0000256" key="2">
    <source>
        <dbReference type="ARBA" id="ARBA00023015"/>
    </source>
</evidence>
<evidence type="ECO:0000256" key="6">
    <source>
        <dbReference type="SAM" id="MobiDB-lite"/>
    </source>
</evidence>
<dbReference type="RefSeq" id="XP_027080459.1">
    <property type="nucleotide sequence ID" value="XM_027224658.2"/>
</dbReference>
<feature type="domain" description="Myb-like" evidence="7">
    <location>
        <begin position="417"/>
        <end position="481"/>
    </location>
</feature>
<dbReference type="GO" id="GO:0003677">
    <property type="term" value="F:DNA binding"/>
    <property type="evidence" value="ECO:0007669"/>
    <property type="project" value="UniProtKB-KW"/>
</dbReference>
<evidence type="ECO:0000256" key="3">
    <source>
        <dbReference type="ARBA" id="ARBA00023125"/>
    </source>
</evidence>
<dbReference type="OrthoDB" id="691673at2759"/>
<keyword evidence="5" id="KW-0539">Nucleus</keyword>
<comment type="subcellular location">
    <subcellularLocation>
        <location evidence="1">Nucleus</location>
    </subcellularLocation>
</comment>
<sequence>MGENHQQQPVFSANQSHQYNHQQPYIFQETQNFQTIPDFFHYHHHVQALLQQQRRLQDQLQQCVLGQENVVSTSATTAAVAGNNIRPSVSFFPLNFKPPDLNENITSSKNGGLDDDGSEDDLFRRNSAAAAALAMASPHYCWQNQEDSATAIRQPFWKPLCTNISDGNNNSQDKEVRPEMHQNKYYKSSEDTEQMNSSLENSKNRLFGELESICRSASVASEANKTGGASAGNLATTFSTCLPITLHKHNTNAGATAAAAAIGHCHDGSESFSGHEAPVAVVSKNKKRKKLNDELSSMAIFFEGLVHQLMDHQEALHSNFMNAIERLDKERREREDAWRRQELEKLEQDMAARARERALASSREASIVSYLEKITGQSIKLPPRNHPSDFQPAMISSGAMNGELSPSTSKVCRDHLSINMTSRRWPKAEVEALIQIRSSLEQKFQRPGIKGPLWEQISNSMASMGFQRSAKRCKEKWENINKYFKKSRENAKQCRKKFKTCQYFDQLDQLHSKSQLANGGSYSCSSSSEHQAKPNNENQLPNPIEGLVPARNFRQGEFYCIPSMNVSEEEEEEEGEDGNVDYPDEGD</sequence>
<dbReference type="PANTHER" id="PTHR21654:SF31">
    <property type="entry name" value="OS02G0104500 PROTEIN"/>
    <property type="match status" value="1"/>
</dbReference>
<dbReference type="PROSITE" id="PS50090">
    <property type="entry name" value="MYB_LIKE"/>
    <property type="match status" value="1"/>
</dbReference>
<feature type="compositionally biased region" description="Acidic residues" evidence="6">
    <location>
        <begin position="567"/>
        <end position="587"/>
    </location>
</feature>
<name>A0A6P6TPQ9_COFAR</name>
<dbReference type="Gene3D" id="1.10.10.60">
    <property type="entry name" value="Homeodomain-like"/>
    <property type="match status" value="1"/>
</dbReference>
<reference evidence="8" key="1">
    <citation type="journal article" date="2025" name="Foods">
        <title>Unveiling the Microbial Signatures of Arabica Coffee Cherries: Insights into Ripeness Specific Diversity, Functional Traits, and Implications for Quality and Safety.</title>
        <authorList>
            <consortium name="RefSeq"/>
            <person name="Tenea G.N."/>
            <person name="Cifuentes V."/>
            <person name="Reyes P."/>
            <person name="Cevallos-Vallejos M."/>
        </authorList>
    </citation>
    <scope>NUCLEOTIDE SEQUENCE [LARGE SCALE GENOMIC DNA]</scope>
</reference>
<dbReference type="CDD" id="cd12203">
    <property type="entry name" value="GT1"/>
    <property type="match status" value="1"/>
</dbReference>
<evidence type="ECO:0000313" key="9">
    <source>
        <dbReference type="RefSeq" id="XP_027080459.1"/>
    </source>
</evidence>
<keyword evidence="3" id="KW-0238">DNA-binding</keyword>
<evidence type="ECO:0000256" key="4">
    <source>
        <dbReference type="ARBA" id="ARBA00023163"/>
    </source>
</evidence>
<dbReference type="FunFam" id="1.10.10.60:FF:000092">
    <property type="entry name" value="Trihelix transcription factor GT-2"/>
    <property type="match status" value="1"/>
</dbReference>
<dbReference type="GO" id="GO:0006355">
    <property type="term" value="P:regulation of DNA-templated transcription"/>
    <property type="evidence" value="ECO:0007669"/>
    <property type="project" value="UniProtKB-ARBA"/>
</dbReference>
<reference evidence="9" key="2">
    <citation type="submission" date="2025-08" db="UniProtKB">
        <authorList>
            <consortium name="RefSeq"/>
        </authorList>
    </citation>
    <scope>IDENTIFICATION</scope>
    <source>
        <tissue evidence="9">Leaves</tissue>
    </source>
</reference>
<dbReference type="PANTHER" id="PTHR21654">
    <property type="entry name" value="FI21293P1"/>
    <property type="match status" value="1"/>
</dbReference>
<keyword evidence="2" id="KW-0805">Transcription regulation</keyword>
<dbReference type="InterPro" id="IPR001005">
    <property type="entry name" value="SANT/Myb"/>
</dbReference>
<gene>
    <name evidence="9" type="primary">LOC113703336</name>
</gene>
<dbReference type="SMART" id="SM00717">
    <property type="entry name" value="SANT"/>
    <property type="match status" value="1"/>
</dbReference>